<dbReference type="InterPro" id="IPR037523">
    <property type="entry name" value="VOC_core"/>
</dbReference>
<sequence length="238" mass="26878">MKILSVELTTTHISTLKQFYIDQLGFSLQTQSTDTFTMLVGSTSVTFISTMAEQDPFYHIAMNIPKNKLLKAKKWLLQKGCPLLPTHSIENAGIHADGDTVFFDAVNAESIYFYDSGGNLVELIARQNLENASTNPFSTDSMLNISEVGFAFDQNLPEAMQSICSHFDVFPYTGDEKTFQILGDDQGMFILGDTSRPWYPTQRLPEVHPIRMTILDEQSIELQLKPYPYFIQSIPNIK</sequence>
<name>A0A1M4ZHW1_9BACL</name>
<dbReference type="OrthoDB" id="8018325at2"/>
<dbReference type="AlphaFoldDB" id="A0A1M4ZHW1"/>
<dbReference type="Gene3D" id="3.10.180.10">
    <property type="entry name" value="2,3-Dihydroxybiphenyl 1,2-Dioxygenase, domain 1"/>
    <property type="match status" value="1"/>
</dbReference>
<evidence type="ECO:0000259" key="1">
    <source>
        <dbReference type="PROSITE" id="PS51819"/>
    </source>
</evidence>
<gene>
    <name evidence="2" type="ORF">SAMN05444392_10965</name>
</gene>
<protein>
    <recommendedName>
        <fullName evidence="1">VOC domain-containing protein</fullName>
    </recommendedName>
</protein>
<accession>A0A1M4ZHW1</accession>
<dbReference type="Proteomes" id="UP000184476">
    <property type="component" value="Unassembled WGS sequence"/>
</dbReference>
<feature type="domain" description="VOC" evidence="1">
    <location>
        <begin position="2"/>
        <end position="126"/>
    </location>
</feature>
<dbReference type="InterPro" id="IPR029068">
    <property type="entry name" value="Glyas_Bleomycin-R_OHBP_Dase"/>
</dbReference>
<reference evidence="2 3" key="1">
    <citation type="submission" date="2016-11" db="EMBL/GenBank/DDBJ databases">
        <authorList>
            <person name="Jaros S."/>
            <person name="Januszkiewicz K."/>
            <person name="Wedrychowicz H."/>
        </authorList>
    </citation>
    <scope>NUCLEOTIDE SEQUENCE [LARGE SCALE GENOMIC DNA]</scope>
    <source>
        <strain evidence="2 3">DSM 44666</strain>
    </source>
</reference>
<dbReference type="RefSeq" id="WP_073155693.1">
    <property type="nucleotide sequence ID" value="NZ_FQVL01000009.1"/>
</dbReference>
<keyword evidence="3" id="KW-1185">Reference proteome</keyword>
<proteinExistence type="predicted"/>
<dbReference type="EMBL" id="FQVL01000009">
    <property type="protein sequence ID" value="SHF17640.1"/>
    <property type="molecule type" value="Genomic_DNA"/>
</dbReference>
<dbReference type="SUPFAM" id="SSF54593">
    <property type="entry name" value="Glyoxalase/Bleomycin resistance protein/Dihydroxybiphenyl dioxygenase"/>
    <property type="match status" value="1"/>
</dbReference>
<evidence type="ECO:0000313" key="2">
    <source>
        <dbReference type="EMBL" id="SHF17640.1"/>
    </source>
</evidence>
<dbReference type="STRING" id="112248.SAMN05444392_10965"/>
<evidence type="ECO:0000313" key="3">
    <source>
        <dbReference type="Proteomes" id="UP000184476"/>
    </source>
</evidence>
<dbReference type="PROSITE" id="PS51819">
    <property type="entry name" value="VOC"/>
    <property type="match status" value="1"/>
</dbReference>
<organism evidence="2 3">
    <name type="scientific">Seinonella peptonophila</name>
    <dbReference type="NCBI Taxonomy" id="112248"/>
    <lineage>
        <taxon>Bacteria</taxon>
        <taxon>Bacillati</taxon>
        <taxon>Bacillota</taxon>
        <taxon>Bacilli</taxon>
        <taxon>Bacillales</taxon>
        <taxon>Thermoactinomycetaceae</taxon>
        <taxon>Seinonella</taxon>
    </lineage>
</organism>